<dbReference type="AlphaFoldDB" id="F0SGN1"/>
<keyword evidence="2" id="KW-0472">Membrane</keyword>
<dbReference type="Proteomes" id="UP000006860">
    <property type="component" value="Chromosome"/>
</dbReference>
<feature type="compositionally biased region" description="Low complexity" evidence="1">
    <location>
        <begin position="409"/>
        <end position="431"/>
    </location>
</feature>
<feature type="compositionally biased region" description="Acidic residues" evidence="1">
    <location>
        <begin position="437"/>
        <end position="454"/>
    </location>
</feature>
<evidence type="ECO:0000313" key="3">
    <source>
        <dbReference type="EMBL" id="ADY61636.1"/>
    </source>
</evidence>
<proteinExistence type="predicted"/>
<keyword evidence="4" id="KW-1185">Reference proteome</keyword>
<accession>F0SGN1</accession>
<reference evidence="4" key="1">
    <citation type="submission" date="2011-02" db="EMBL/GenBank/DDBJ databases">
        <title>The complete genome of Planctomyces brasiliensis DSM 5305.</title>
        <authorList>
            <person name="Lucas S."/>
            <person name="Copeland A."/>
            <person name="Lapidus A."/>
            <person name="Bruce D."/>
            <person name="Goodwin L."/>
            <person name="Pitluck S."/>
            <person name="Kyrpides N."/>
            <person name="Mavromatis K."/>
            <person name="Pagani I."/>
            <person name="Ivanova N."/>
            <person name="Ovchinnikova G."/>
            <person name="Lu M."/>
            <person name="Detter J.C."/>
            <person name="Han C."/>
            <person name="Land M."/>
            <person name="Hauser L."/>
            <person name="Markowitz V."/>
            <person name="Cheng J.-F."/>
            <person name="Hugenholtz P."/>
            <person name="Woyke T."/>
            <person name="Wu D."/>
            <person name="Tindall B."/>
            <person name="Pomrenke H.G."/>
            <person name="Brambilla E."/>
            <person name="Klenk H.-P."/>
            <person name="Eisen J.A."/>
        </authorList>
    </citation>
    <scope>NUCLEOTIDE SEQUENCE [LARGE SCALE GENOMIC DNA]</scope>
    <source>
        <strain evidence="4">ATCC 49424 / DSM 5305 / JCM 21570 / NBRC 103401 / IFAM 1448</strain>
    </source>
</reference>
<sequence>MEKIKPLITHHFWILFALVLILPLVGWMPAVSHLSKETDAKVTQIEQAFSQIPSGQHPNASWGTALDSKAVKAEEQNQDARYALWKRQKAMMTWPTTIKKDLQPKTYREEISPIARNIYKNNYEVEVRNIWEKVDPFDYETGKGTVIFPEEIMPRQEFGDLTPSSEDLWDAQEDLWLAESLLKSIRRANSDATLITESLVRSVSVFNLVGGEGNYPDAEPTGGEMGDEYMDADMMEFSDEGYDPGMAEGGAWGGVRAGTGSVGFDPSDEFGTEQGRYIDYQEGTVFKRRGFYIEAIIDHQRLPDLLMTLTNGTWPVSITRVQMAQANATGGSLMGPDSGMGGRRGGYEEQYDTGYADTIMSEDPTLSGAGGDFQSLATAAQFGPQLASVAISGVIYIYNPPENLEELESGAAARSQAPAATTPAADPADGGMIPEPADGDLEMPEVPENADDLELPAGDLPLEPGEIDVEAGGVAPEMELPEQPGDAPADGTPEPEPELPVE</sequence>
<feature type="transmembrane region" description="Helical" evidence="2">
    <location>
        <begin position="12"/>
        <end position="30"/>
    </location>
</feature>
<dbReference type="RefSeq" id="WP_013630353.1">
    <property type="nucleotide sequence ID" value="NC_015174.1"/>
</dbReference>
<feature type="region of interest" description="Disordered" evidence="1">
    <location>
        <begin position="408"/>
        <end position="502"/>
    </location>
</feature>
<keyword evidence="2" id="KW-1133">Transmembrane helix</keyword>
<evidence type="ECO:0000256" key="2">
    <source>
        <dbReference type="SAM" id="Phobius"/>
    </source>
</evidence>
<evidence type="ECO:0000256" key="1">
    <source>
        <dbReference type="SAM" id="MobiDB-lite"/>
    </source>
</evidence>
<gene>
    <name evidence="3" type="ordered locus">Plabr_4059</name>
</gene>
<dbReference type="EMBL" id="CP002546">
    <property type="protein sequence ID" value="ADY61636.1"/>
    <property type="molecule type" value="Genomic_DNA"/>
</dbReference>
<feature type="compositionally biased region" description="Acidic residues" evidence="1">
    <location>
        <begin position="493"/>
        <end position="502"/>
    </location>
</feature>
<dbReference type="KEGG" id="pbs:Plabr_4059"/>
<evidence type="ECO:0000313" key="4">
    <source>
        <dbReference type="Proteomes" id="UP000006860"/>
    </source>
</evidence>
<dbReference type="STRING" id="756272.Plabr_4059"/>
<organism evidence="3 4">
    <name type="scientific">Rubinisphaera brasiliensis (strain ATCC 49424 / DSM 5305 / JCM 21570 / IAM 15109 / NBRC 103401 / IFAM 1448)</name>
    <name type="common">Planctomyces brasiliensis</name>
    <dbReference type="NCBI Taxonomy" id="756272"/>
    <lineage>
        <taxon>Bacteria</taxon>
        <taxon>Pseudomonadati</taxon>
        <taxon>Planctomycetota</taxon>
        <taxon>Planctomycetia</taxon>
        <taxon>Planctomycetales</taxon>
        <taxon>Planctomycetaceae</taxon>
        <taxon>Rubinisphaera</taxon>
    </lineage>
</organism>
<name>F0SGN1_RUBBR</name>
<dbReference type="HOGENOM" id="CLU_470781_0_0_0"/>
<dbReference type="OrthoDB" id="277244at2"/>
<keyword evidence="2" id="KW-0812">Transmembrane</keyword>
<protein>
    <submittedName>
        <fullName evidence="3">Uncharacterized protein</fullName>
    </submittedName>
</protein>